<dbReference type="AlphaFoldDB" id="A0A174B598"/>
<sequence length="106" mass="12223">MERISSMFFCLSLLIYYILKLFKVKKSICVKTHIVLGSISVLAMIAEFILRIGQEGFIKYIGFAVIMIVIGITGVMMKNNYKLYKKIHIIFTIGFFVYLPIAIKFL</sequence>
<organism evidence="2 3">
    <name type="scientific">Clostridium disporicum</name>
    <dbReference type="NCBI Taxonomy" id="84024"/>
    <lineage>
        <taxon>Bacteria</taxon>
        <taxon>Bacillati</taxon>
        <taxon>Bacillota</taxon>
        <taxon>Clostridia</taxon>
        <taxon>Eubacteriales</taxon>
        <taxon>Clostridiaceae</taxon>
        <taxon>Clostridium</taxon>
    </lineage>
</organism>
<proteinExistence type="predicted"/>
<feature type="transmembrane region" description="Helical" evidence="1">
    <location>
        <begin position="57"/>
        <end position="75"/>
    </location>
</feature>
<accession>A0A174B598</accession>
<protein>
    <submittedName>
        <fullName evidence="2">Uncharacterized protein</fullName>
    </submittedName>
</protein>
<dbReference type="EMBL" id="CYZV01000009">
    <property type="protein sequence ID" value="CUN94778.1"/>
    <property type="molecule type" value="Genomic_DNA"/>
</dbReference>
<feature type="transmembrane region" description="Helical" evidence="1">
    <location>
        <begin position="6"/>
        <end position="22"/>
    </location>
</feature>
<keyword evidence="1" id="KW-0472">Membrane</keyword>
<feature type="transmembrane region" description="Helical" evidence="1">
    <location>
        <begin position="34"/>
        <end position="51"/>
    </location>
</feature>
<dbReference type="Proteomes" id="UP000095558">
    <property type="component" value="Unassembled WGS sequence"/>
</dbReference>
<evidence type="ECO:0000313" key="2">
    <source>
        <dbReference type="EMBL" id="CUN94778.1"/>
    </source>
</evidence>
<keyword evidence="1" id="KW-0812">Transmembrane</keyword>
<dbReference type="RefSeq" id="WP_042396437.1">
    <property type="nucleotide sequence ID" value="NZ_CYYT01000011.1"/>
</dbReference>
<reference evidence="2 3" key="1">
    <citation type="submission" date="2015-09" db="EMBL/GenBank/DDBJ databases">
        <authorList>
            <consortium name="Pathogen Informatics"/>
        </authorList>
    </citation>
    <scope>NUCLEOTIDE SEQUENCE [LARGE SCALE GENOMIC DNA]</scope>
    <source>
        <strain evidence="2 3">2789STDY5834855</strain>
    </source>
</reference>
<gene>
    <name evidence="2" type="ORF">ERS852470_01083</name>
</gene>
<dbReference type="OrthoDB" id="1912388at2"/>
<evidence type="ECO:0000313" key="3">
    <source>
        <dbReference type="Proteomes" id="UP000095558"/>
    </source>
</evidence>
<name>A0A174B598_9CLOT</name>
<evidence type="ECO:0000256" key="1">
    <source>
        <dbReference type="SAM" id="Phobius"/>
    </source>
</evidence>
<keyword evidence="1" id="KW-1133">Transmembrane helix</keyword>
<dbReference type="GeneID" id="83011322"/>
<feature type="transmembrane region" description="Helical" evidence="1">
    <location>
        <begin position="87"/>
        <end position="105"/>
    </location>
</feature>